<gene>
    <name evidence="2" type="ORF">J2X07_000340</name>
</gene>
<dbReference type="Proteomes" id="UP001258181">
    <property type="component" value="Unassembled WGS sequence"/>
</dbReference>
<reference evidence="2 3" key="1">
    <citation type="submission" date="2023-07" db="EMBL/GenBank/DDBJ databases">
        <title>Sorghum-associated microbial communities from plants grown in Nebraska, USA.</title>
        <authorList>
            <person name="Schachtman D."/>
        </authorList>
    </citation>
    <scope>NUCLEOTIDE SEQUENCE [LARGE SCALE GENOMIC DNA]</scope>
    <source>
        <strain evidence="2 3">BE211</strain>
    </source>
</reference>
<keyword evidence="1" id="KW-0812">Transmembrane</keyword>
<protein>
    <submittedName>
        <fullName evidence="2">Heme/copper-type cytochrome/quinol oxidase subunit 4</fullName>
    </submittedName>
</protein>
<evidence type="ECO:0000313" key="3">
    <source>
        <dbReference type="Proteomes" id="UP001258181"/>
    </source>
</evidence>
<evidence type="ECO:0000313" key="2">
    <source>
        <dbReference type="EMBL" id="MDR7071365.1"/>
    </source>
</evidence>
<keyword evidence="1" id="KW-1133">Transmembrane helix</keyword>
<keyword evidence="3" id="KW-1185">Reference proteome</keyword>
<organism evidence="2 3">
    <name type="scientific">Fictibacillus barbaricus</name>
    <dbReference type="NCBI Taxonomy" id="182136"/>
    <lineage>
        <taxon>Bacteria</taxon>
        <taxon>Bacillati</taxon>
        <taxon>Bacillota</taxon>
        <taxon>Bacilli</taxon>
        <taxon>Bacillales</taxon>
        <taxon>Fictibacillaceae</taxon>
        <taxon>Fictibacillus</taxon>
    </lineage>
</organism>
<name>A0ABU1TVX7_9BACL</name>
<proteinExistence type="predicted"/>
<comment type="caution">
    <text evidence="2">The sequence shown here is derived from an EMBL/GenBank/DDBJ whole genome shotgun (WGS) entry which is preliminary data.</text>
</comment>
<dbReference type="EMBL" id="JAVDWA010000001">
    <property type="protein sequence ID" value="MDR7071365.1"/>
    <property type="molecule type" value="Genomic_DNA"/>
</dbReference>
<evidence type="ECO:0000256" key="1">
    <source>
        <dbReference type="SAM" id="Phobius"/>
    </source>
</evidence>
<keyword evidence="1" id="KW-0472">Membrane</keyword>
<accession>A0ABU1TVX7</accession>
<dbReference type="RefSeq" id="WP_310255913.1">
    <property type="nucleotide sequence ID" value="NZ_JAVDWA010000001.1"/>
</dbReference>
<feature type="transmembrane region" description="Helical" evidence="1">
    <location>
        <begin position="7"/>
        <end position="31"/>
    </location>
</feature>
<feature type="transmembrane region" description="Helical" evidence="1">
    <location>
        <begin position="43"/>
        <end position="61"/>
    </location>
</feature>
<sequence length="76" mass="8683">MISKKTVYLYVLLMVVMILGIIAVKLGYHVWVNKSSIESFDFNKAYFTATIISIVLFISNIRQYKDSTSISTNKNV</sequence>